<dbReference type="EMBL" id="JAPZBT010000001">
    <property type="protein sequence ID" value="KAJ5382648.1"/>
    <property type="molecule type" value="Genomic_DNA"/>
</dbReference>
<organism evidence="2 3">
    <name type="scientific">Penicillium concentricum</name>
    <dbReference type="NCBI Taxonomy" id="293559"/>
    <lineage>
        <taxon>Eukaryota</taxon>
        <taxon>Fungi</taxon>
        <taxon>Dikarya</taxon>
        <taxon>Ascomycota</taxon>
        <taxon>Pezizomycotina</taxon>
        <taxon>Eurotiomycetes</taxon>
        <taxon>Eurotiomycetidae</taxon>
        <taxon>Eurotiales</taxon>
        <taxon>Aspergillaceae</taxon>
        <taxon>Penicillium</taxon>
    </lineage>
</organism>
<feature type="region of interest" description="Disordered" evidence="1">
    <location>
        <begin position="1"/>
        <end position="70"/>
    </location>
</feature>
<reference evidence="2" key="2">
    <citation type="journal article" date="2023" name="IMA Fungus">
        <title>Comparative genomic study of the Penicillium genus elucidates a diverse pangenome and 15 lateral gene transfer events.</title>
        <authorList>
            <person name="Petersen C."/>
            <person name="Sorensen T."/>
            <person name="Nielsen M.R."/>
            <person name="Sondergaard T.E."/>
            <person name="Sorensen J.L."/>
            <person name="Fitzpatrick D.A."/>
            <person name="Frisvad J.C."/>
            <person name="Nielsen K.L."/>
        </authorList>
    </citation>
    <scope>NUCLEOTIDE SEQUENCE</scope>
    <source>
        <strain evidence="2">IBT 3081</strain>
    </source>
</reference>
<sequence length="81" mass="9025">MTRQPGAILLHQGRAMEPQLERTESNIKSGSFASAEGPKAIKRASSAHTIKGFESSTQLGPNHPYHHSDSYVNQRYSLRYL</sequence>
<accession>A0A9W9SUA5</accession>
<dbReference type="Proteomes" id="UP001147752">
    <property type="component" value="Unassembled WGS sequence"/>
</dbReference>
<dbReference type="GeneID" id="81457472"/>
<evidence type="ECO:0000313" key="2">
    <source>
        <dbReference type="EMBL" id="KAJ5382648.1"/>
    </source>
</evidence>
<dbReference type="AlphaFoldDB" id="A0A9W9SUA5"/>
<dbReference type="RefSeq" id="XP_056582424.1">
    <property type="nucleotide sequence ID" value="XM_056718289.1"/>
</dbReference>
<comment type="caution">
    <text evidence="2">The sequence shown here is derived from an EMBL/GenBank/DDBJ whole genome shotgun (WGS) entry which is preliminary data.</text>
</comment>
<protein>
    <submittedName>
        <fullName evidence="2">Uncharacterized protein</fullName>
    </submittedName>
</protein>
<reference evidence="2" key="1">
    <citation type="submission" date="2022-12" db="EMBL/GenBank/DDBJ databases">
        <authorList>
            <person name="Petersen C."/>
        </authorList>
    </citation>
    <scope>NUCLEOTIDE SEQUENCE</scope>
    <source>
        <strain evidence="2">IBT 3081</strain>
    </source>
</reference>
<name>A0A9W9SUA5_9EURO</name>
<proteinExistence type="predicted"/>
<gene>
    <name evidence="2" type="ORF">N7517_000559</name>
</gene>
<keyword evidence="3" id="KW-1185">Reference proteome</keyword>
<evidence type="ECO:0000256" key="1">
    <source>
        <dbReference type="SAM" id="MobiDB-lite"/>
    </source>
</evidence>
<evidence type="ECO:0000313" key="3">
    <source>
        <dbReference type="Proteomes" id="UP001147752"/>
    </source>
</evidence>